<comment type="caution">
    <text evidence="1">The sequence shown here is derived from an EMBL/GenBank/DDBJ whole genome shotgun (WGS) entry which is preliminary data.</text>
</comment>
<dbReference type="AlphaFoldDB" id="A0A2W6IP86"/>
<gene>
    <name evidence="1" type="ORF">A7X83_20765</name>
</gene>
<accession>A0A2W6IP86</accession>
<reference evidence="1 2" key="1">
    <citation type="submission" date="2016-05" db="EMBL/GenBank/DDBJ databases">
        <authorList>
            <person name="Lavstsen T."/>
            <person name="Jespersen J.S."/>
        </authorList>
    </citation>
    <scope>NUCLEOTIDE SEQUENCE [LARGE SCALE GENOMIC DNA]</scope>
    <source>
        <strain evidence="1 2">SM-5815</strain>
    </source>
</reference>
<dbReference type="Proteomes" id="UP000249614">
    <property type="component" value="Unassembled WGS sequence"/>
</dbReference>
<evidence type="ECO:0000313" key="2">
    <source>
        <dbReference type="Proteomes" id="UP000249614"/>
    </source>
</evidence>
<organism evidence="1 2">
    <name type="scientific">Stenotrophomonas maltophilia</name>
    <name type="common">Pseudomonas maltophilia</name>
    <name type="synonym">Xanthomonas maltophilia</name>
    <dbReference type="NCBI Taxonomy" id="40324"/>
    <lineage>
        <taxon>Bacteria</taxon>
        <taxon>Pseudomonadati</taxon>
        <taxon>Pseudomonadota</taxon>
        <taxon>Gammaproteobacteria</taxon>
        <taxon>Lysobacterales</taxon>
        <taxon>Lysobacteraceae</taxon>
        <taxon>Stenotrophomonas</taxon>
        <taxon>Stenotrophomonas maltophilia group</taxon>
    </lineage>
</organism>
<sequence length="128" mass="13513">MGLLGLSWPVFSGNTQQRAATYSSVCRHAESGDLLGLEVSFVSDVDGGYALVQRYEGAATPPELMQVKRRGDDLVLASGATDAIALHQDGKRMQLTYLDGQLSAAGTPSDTLTPSSPVWQGKNVAVCN</sequence>
<protein>
    <submittedName>
        <fullName evidence="1">Uncharacterized protein</fullName>
    </submittedName>
</protein>
<evidence type="ECO:0000313" key="1">
    <source>
        <dbReference type="EMBL" id="PZS97398.1"/>
    </source>
</evidence>
<name>A0A2W6IP86_STEMA</name>
<proteinExistence type="predicted"/>
<dbReference type="EMBL" id="LXXM01000036">
    <property type="protein sequence ID" value="PZS97398.1"/>
    <property type="molecule type" value="Genomic_DNA"/>
</dbReference>